<comment type="caution">
    <text evidence="2">The sequence shown here is derived from an EMBL/GenBank/DDBJ whole genome shotgun (WGS) entry which is preliminary data.</text>
</comment>
<sequence length="66" mass="7605">MDVECDENENQDTWSFELDEEDDELELAPVDLLIEALQTATSWQEISKHSKTTKNTSRKLGTLLHL</sequence>
<evidence type="ECO:0000256" key="1">
    <source>
        <dbReference type="SAM" id="MobiDB-lite"/>
    </source>
</evidence>
<dbReference type="Proteomes" id="UP000271624">
    <property type="component" value="Unassembled WGS sequence"/>
</dbReference>
<name>A0A3S1BZN8_9CYAN</name>
<gene>
    <name evidence="2" type="ORF">DSM106972_094620</name>
</gene>
<keyword evidence="3" id="KW-1185">Reference proteome</keyword>
<protein>
    <submittedName>
        <fullName evidence="2">Uncharacterized protein</fullName>
    </submittedName>
</protein>
<dbReference type="AlphaFoldDB" id="A0A3S1BZN8"/>
<dbReference type="EMBL" id="RSCL01000052">
    <property type="protein sequence ID" value="RUS93991.1"/>
    <property type="molecule type" value="Genomic_DNA"/>
</dbReference>
<reference evidence="2" key="1">
    <citation type="submission" date="2018-12" db="EMBL/GenBank/DDBJ databases">
        <authorList>
            <person name="Will S."/>
            <person name="Neumann-Schaal M."/>
            <person name="Henke P."/>
        </authorList>
    </citation>
    <scope>NUCLEOTIDE SEQUENCE</scope>
    <source>
        <strain evidence="2">PCC 7102</strain>
    </source>
</reference>
<accession>A0A3S1BZN8</accession>
<organism evidence="2 3">
    <name type="scientific">Dulcicalothrix desertica PCC 7102</name>
    <dbReference type="NCBI Taxonomy" id="232991"/>
    <lineage>
        <taxon>Bacteria</taxon>
        <taxon>Bacillati</taxon>
        <taxon>Cyanobacteriota</taxon>
        <taxon>Cyanophyceae</taxon>
        <taxon>Nostocales</taxon>
        <taxon>Calotrichaceae</taxon>
        <taxon>Dulcicalothrix</taxon>
    </lineage>
</organism>
<evidence type="ECO:0000313" key="3">
    <source>
        <dbReference type="Proteomes" id="UP000271624"/>
    </source>
</evidence>
<proteinExistence type="predicted"/>
<reference evidence="2" key="2">
    <citation type="journal article" date="2019" name="Genome Biol. Evol.">
        <title>Day and night: Metabolic profiles and evolutionary relationships of six axenic non-marine cyanobacteria.</title>
        <authorList>
            <person name="Will S.E."/>
            <person name="Henke P."/>
            <person name="Boedeker C."/>
            <person name="Huang S."/>
            <person name="Brinkmann H."/>
            <person name="Rohde M."/>
            <person name="Jarek M."/>
            <person name="Friedl T."/>
            <person name="Seufert S."/>
            <person name="Schumacher M."/>
            <person name="Overmann J."/>
            <person name="Neumann-Schaal M."/>
            <person name="Petersen J."/>
        </authorList>
    </citation>
    <scope>NUCLEOTIDE SEQUENCE [LARGE SCALE GENOMIC DNA]</scope>
    <source>
        <strain evidence="2">PCC 7102</strain>
    </source>
</reference>
<feature type="region of interest" description="Disordered" evidence="1">
    <location>
        <begin position="45"/>
        <end position="66"/>
    </location>
</feature>
<evidence type="ECO:0000313" key="2">
    <source>
        <dbReference type="EMBL" id="RUS93991.1"/>
    </source>
</evidence>